<evidence type="ECO:0000256" key="1">
    <source>
        <dbReference type="SAM" id="MobiDB-lite"/>
    </source>
</evidence>
<comment type="caution">
    <text evidence="3">The sequence shown here is derived from an EMBL/GenBank/DDBJ whole genome shotgun (WGS) entry which is preliminary data.</text>
</comment>
<gene>
    <name evidence="3" type="ORF">GCM10009765_03400</name>
</gene>
<evidence type="ECO:0000256" key="2">
    <source>
        <dbReference type="SAM" id="Phobius"/>
    </source>
</evidence>
<dbReference type="RefSeq" id="WP_163571966.1">
    <property type="nucleotide sequence ID" value="NZ_BAAANY010000001.1"/>
</dbReference>
<feature type="region of interest" description="Disordered" evidence="1">
    <location>
        <begin position="1"/>
        <end position="29"/>
    </location>
</feature>
<accession>A0ABP4RMF4</accession>
<organism evidence="3 4">
    <name type="scientific">Fodinicola feengrottensis</name>
    <dbReference type="NCBI Taxonomy" id="435914"/>
    <lineage>
        <taxon>Bacteria</taxon>
        <taxon>Bacillati</taxon>
        <taxon>Actinomycetota</taxon>
        <taxon>Actinomycetes</taxon>
        <taxon>Mycobacteriales</taxon>
        <taxon>Fodinicola</taxon>
    </lineage>
</organism>
<evidence type="ECO:0000313" key="4">
    <source>
        <dbReference type="Proteomes" id="UP001500618"/>
    </source>
</evidence>
<keyword evidence="2" id="KW-0812">Transmembrane</keyword>
<keyword evidence="2" id="KW-0472">Membrane</keyword>
<name>A0ABP4RMF4_9ACTN</name>
<protein>
    <submittedName>
        <fullName evidence="3">Uncharacterized protein</fullName>
    </submittedName>
</protein>
<keyword evidence="4" id="KW-1185">Reference proteome</keyword>
<reference evidence="4" key="1">
    <citation type="journal article" date="2019" name="Int. J. Syst. Evol. Microbiol.">
        <title>The Global Catalogue of Microorganisms (GCM) 10K type strain sequencing project: providing services to taxonomists for standard genome sequencing and annotation.</title>
        <authorList>
            <consortium name="The Broad Institute Genomics Platform"/>
            <consortium name="The Broad Institute Genome Sequencing Center for Infectious Disease"/>
            <person name="Wu L."/>
            <person name="Ma J."/>
        </authorList>
    </citation>
    <scope>NUCLEOTIDE SEQUENCE [LARGE SCALE GENOMIC DNA]</scope>
    <source>
        <strain evidence="4">JCM 14718</strain>
    </source>
</reference>
<dbReference type="EMBL" id="BAAANY010000001">
    <property type="protein sequence ID" value="GAA1657205.1"/>
    <property type="molecule type" value="Genomic_DNA"/>
</dbReference>
<feature type="transmembrane region" description="Helical" evidence="2">
    <location>
        <begin position="41"/>
        <end position="68"/>
    </location>
</feature>
<sequence>MHQHPSTGTTPHRGTAQVHHPHSEQRRATGLPLFSHEQLRIVVGLFVLTGISATFAIGVTAFVVLSYLHAALAPALYTPWHTGFPFLP</sequence>
<proteinExistence type="predicted"/>
<evidence type="ECO:0000313" key="3">
    <source>
        <dbReference type="EMBL" id="GAA1657205.1"/>
    </source>
</evidence>
<keyword evidence="2" id="KW-1133">Transmembrane helix</keyword>
<dbReference type="Proteomes" id="UP001500618">
    <property type="component" value="Unassembled WGS sequence"/>
</dbReference>
<feature type="compositionally biased region" description="Polar residues" evidence="1">
    <location>
        <begin position="1"/>
        <end position="12"/>
    </location>
</feature>